<evidence type="ECO:0000256" key="19">
    <source>
        <dbReference type="HAMAP-Rule" id="MF_00719"/>
    </source>
</evidence>
<comment type="pathway">
    <text evidence="3 19">Cofactor biosynthesis; adenosylcobalamin biosynthesis; adenosylcobalamin from cob(II)yrinate a,c-diamide: step 7/7.</text>
</comment>
<proteinExistence type="inferred from homology"/>
<feature type="transmembrane region" description="Helical" evidence="19">
    <location>
        <begin position="119"/>
        <end position="137"/>
    </location>
</feature>
<evidence type="ECO:0000256" key="13">
    <source>
        <dbReference type="ARBA" id="ARBA00023136"/>
    </source>
</evidence>
<keyword evidence="11 19" id="KW-0460">Magnesium</keyword>
<evidence type="ECO:0000256" key="14">
    <source>
        <dbReference type="ARBA" id="ARBA00025228"/>
    </source>
</evidence>
<sequence>MSRTRRAVVSLLLALTMFTIMPVPVTSTLRADRTAARPAIVWLPMIGVLLGAVAAVVLYGVHTLAIGPVGDYLAATLAISVLAMATRCLHLDGLADTADGLGSRAAPARALAIMRRSDIGPFGVVTLLLVIMVQISALAQCMHLDVTFGMRAIVLATVTGRLAVVMACARHVPSARPDGFGALVAAGLSRLTGWGWSVLTLGLAWLVANATGGFREAILDVCAVLAGLVAAVVLRTIAVRRFGGVTGDVFGSLLETATTTVLVVLALGG</sequence>
<gene>
    <name evidence="19" type="primary">cobS</name>
    <name evidence="20" type="ORF">GCM10009765_09910</name>
</gene>
<keyword evidence="9 19" id="KW-0808">Transferase</keyword>
<evidence type="ECO:0000256" key="7">
    <source>
        <dbReference type="ARBA" id="ARBA00022475"/>
    </source>
</evidence>
<evidence type="ECO:0000256" key="10">
    <source>
        <dbReference type="ARBA" id="ARBA00022692"/>
    </source>
</evidence>
<dbReference type="EMBL" id="BAAANY010000003">
    <property type="protein sequence ID" value="GAA1662470.1"/>
    <property type="molecule type" value="Genomic_DNA"/>
</dbReference>
<dbReference type="Proteomes" id="UP001500618">
    <property type="component" value="Unassembled WGS sequence"/>
</dbReference>
<comment type="cofactor">
    <cofactor evidence="1 19">
        <name>Mg(2+)</name>
        <dbReference type="ChEBI" id="CHEBI:18420"/>
    </cofactor>
</comment>
<protein>
    <recommendedName>
        <fullName evidence="6 19">Adenosylcobinamide-GDP ribazoletransferase</fullName>
        <ecNumber evidence="5 19">2.7.8.26</ecNumber>
    </recommendedName>
    <alternativeName>
        <fullName evidence="16 19">Cobalamin synthase</fullName>
    </alternativeName>
    <alternativeName>
        <fullName evidence="15 19">Cobalamin-5'-phosphate synthase</fullName>
    </alternativeName>
</protein>
<evidence type="ECO:0000256" key="18">
    <source>
        <dbReference type="ARBA" id="ARBA00049504"/>
    </source>
</evidence>
<comment type="function">
    <text evidence="14 19">Joins adenosylcobinamide-GDP and alpha-ribazole to generate adenosylcobalamin (Ado-cobalamin). Also synthesizes adenosylcobalamin 5'-phosphate from adenosylcobinamide-GDP and alpha-ribazole 5'-phosphate.</text>
</comment>
<dbReference type="InterPro" id="IPR003805">
    <property type="entry name" value="CobS"/>
</dbReference>
<keyword evidence="7 19" id="KW-1003">Cell membrane</keyword>
<dbReference type="PANTHER" id="PTHR34148">
    <property type="entry name" value="ADENOSYLCOBINAMIDE-GDP RIBAZOLETRANSFERASE"/>
    <property type="match status" value="1"/>
</dbReference>
<evidence type="ECO:0000313" key="20">
    <source>
        <dbReference type="EMBL" id="GAA1662470.1"/>
    </source>
</evidence>
<comment type="catalytic activity">
    <reaction evidence="17 19">
        <text>alpha-ribazole + adenosylcob(III)inamide-GDP = adenosylcob(III)alamin + GMP + H(+)</text>
        <dbReference type="Rhea" id="RHEA:16049"/>
        <dbReference type="ChEBI" id="CHEBI:10329"/>
        <dbReference type="ChEBI" id="CHEBI:15378"/>
        <dbReference type="ChEBI" id="CHEBI:18408"/>
        <dbReference type="ChEBI" id="CHEBI:58115"/>
        <dbReference type="ChEBI" id="CHEBI:60487"/>
        <dbReference type="EC" id="2.7.8.26"/>
    </reaction>
</comment>
<dbReference type="HAMAP" id="MF_00719">
    <property type="entry name" value="CobS"/>
    <property type="match status" value="1"/>
</dbReference>
<reference evidence="21" key="1">
    <citation type="journal article" date="2019" name="Int. J. Syst. Evol. Microbiol.">
        <title>The Global Catalogue of Microorganisms (GCM) 10K type strain sequencing project: providing services to taxonomists for standard genome sequencing and annotation.</title>
        <authorList>
            <consortium name="The Broad Institute Genomics Platform"/>
            <consortium name="The Broad Institute Genome Sequencing Center for Infectious Disease"/>
            <person name="Wu L."/>
            <person name="Ma J."/>
        </authorList>
    </citation>
    <scope>NUCLEOTIDE SEQUENCE [LARGE SCALE GENOMIC DNA]</scope>
    <source>
        <strain evidence="21">JCM 14718</strain>
    </source>
</reference>
<keyword evidence="13 19" id="KW-0472">Membrane</keyword>
<comment type="similarity">
    <text evidence="4 19">Belongs to the CobS family.</text>
</comment>
<evidence type="ECO:0000256" key="2">
    <source>
        <dbReference type="ARBA" id="ARBA00004651"/>
    </source>
</evidence>
<dbReference type="Pfam" id="PF02654">
    <property type="entry name" value="CobS"/>
    <property type="match status" value="1"/>
</dbReference>
<accession>A0ABP4RV77</accession>
<keyword evidence="10 19" id="KW-0812">Transmembrane</keyword>
<feature type="transmembrane region" description="Helical" evidence="19">
    <location>
        <begin position="149"/>
        <end position="168"/>
    </location>
</feature>
<evidence type="ECO:0000256" key="12">
    <source>
        <dbReference type="ARBA" id="ARBA00022989"/>
    </source>
</evidence>
<evidence type="ECO:0000256" key="8">
    <source>
        <dbReference type="ARBA" id="ARBA00022573"/>
    </source>
</evidence>
<evidence type="ECO:0000256" key="3">
    <source>
        <dbReference type="ARBA" id="ARBA00004663"/>
    </source>
</evidence>
<evidence type="ECO:0000256" key="11">
    <source>
        <dbReference type="ARBA" id="ARBA00022842"/>
    </source>
</evidence>
<keyword evidence="8 19" id="KW-0169">Cobalamin biosynthesis</keyword>
<dbReference type="PANTHER" id="PTHR34148:SF1">
    <property type="entry name" value="ADENOSYLCOBINAMIDE-GDP RIBAZOLETRANSFERASE"/>
    <property type="match status" value="1"/>
</dbReference>
<evidence type="ECO:0000256" key="16">
    <source>
        <dbReference type="ARBA" id="ARBA00032853"/>
    </source>
</evidence>
<evidence type="ECO:0000256" key="4">
    <source>
        <dbReference type="ARBA" id="ARBA00010561"/>
    </source>
</evidence>
<keyword evidence="21" id="KW-1185">Reference proteome</keyword>
<dbReference type="EC" id="2.7.8.26" evidence="5 19"/>
<evidence type="ECO:0000256" key="17">
    <source>
        <dbReference type="ARBA" id="ARBA00048623"/>
    </source>
</evidence>
<feature type="transmembrane region" description="Helical" evidence="19">
    <location>
        <begin position="180"/>
        <end position="205"/>
    </location>
</feature>
<evidence type="ECO:0000256" key="9">
    <source>
        <dbReference type="ARBA" id="ARBA00022679"/>
    </source>
</evidence>
<feature type="transmembrane region" description="Helical" evidence="19">
    <location>
        <begin position="40"/>
        <end position="61"/>
    </location>
</feature>
<organism evidence="20 21">
    <name type="scientific">Fodinicola feengrottensis</name>
    <dbReference type="NCBI Taxonomy" id="435914"/>
    <lineage>
        <taxon>Bacteria</taxon>
        <taxon>Bacillati</taxon>
        <taxon>Actinomycetota</taxon>
        <taxon>Actinomycetes</taxon>
        <taxon>Mycobacteriales</taxon>
        <taxon>Fodinicola</taxon>
    </lineage>
</organism>
<evidence type="ECO:0000256" key="15">
    <source>
        <dbReference type="ARBA" id="ARBA00032605"/>
    </source>
</evidence>
<evidence type="ECO:0000313" key="21">
    <source>
        <dbReference type="Proteomes" id="UP001500618"/>
    </source>
</evidence>
<name>A0ABP4RV77_9ACTN</name>
<comment type="catalytic activity">
    <reaction evidence="18 19">
        <text>alpha-ribazole 5'-phosphate + adenosylcob(III)inamide-GDP = adenosylcob(III)alamin 5'-phosphate + GMP + H(+)</text>
        <dbReference type="Rhea" id="RHEA:23560"/>
        <dbReference type="ChEBI" id="CHEBI:15378"/>
        <dbReference type="ChEBI" id="CHEBI:57918"/>
        <dbReference type="ChEBI" id="CHEBI:58115"/>
        <dbReference type="ChEBI" id="CHEBI:60487"/>
        <dbReference type="ChEBI" id="CHEBI:60493"/>
        <dbReference type="EC" id="2.7.8.26"/>
    </reaction>
</comment>
<feature type="transmembrane region" description="Helical" evidence="19">
    <location>
        <begin position="217"/>
        <end position="237"/>
    </location>
</feature>
<dbReference type="RefSeq" id="WP_344307543.1">
    <property type="nucleotide sequence ID" value="NZ_BAAANY010000003.1"/>
</dbReference>
<comment type="caution">
    <text evidence="20">The sequence shown here is derived from an EMBL/GenBank/DDBJ whole genome shotgun (WGS) entry which is preliminary data.</text>
</comment>
<keyword evidence="12 19" id="KW-1133">Transmembrane helix</keyword>
<evidence type="ECO:0000256" key="1">
    <source>
        <dbReference type="ARBA" id="ARBA00001946"/>
    </source>
</evidence>
<evidence type="ECO:0000256" key="5">
    <source>
        <dbReference type="ARBA" id="ARBA00013200"/>
    </source>
</evidence>
<evidence type="ECO:0000256" key="6">
    <source>
        <dbReference type="ARBA" id="ARBA00015850"/>
    </source>
</evidence>
<comment type="subcellular location">
    <subcellularLocation>
        <location evidence="2 19">Cell membrane</location>
        <topology evidence="2 19">Multi-pass membrane protein</topology>
    </subcellularLocation>
</comment>